<name>C9RPP4_FIBSS</name>
<proteinExistence type="predicted"/>
<evidence type="ECO:0000313" key="3">
    <source>
        <dbReference type="EMBL" id="ADL25369.1"/>
    </source>
</evidence>
<feature type="chain" id="PRO_5003002346" evidence="1">
    <location>
        <begin position="23"/>
        <end position="205"/>
    </location>
</feature>
<dbReference type="Proteomes" id="UP000000517">
    <property type="component" value="Chromosome"/>
</dbReference>
<dbReference type="PROSITE" id="PS51257">
    <property type="entry name" value="PROKAR_LIPOPROTEIN"/>
    <property type="match status" value="1"/>
</dbReference>
<protein>
    <submittedName>
        <fullName evidence="3">Putative lipoprotein</fullName>
    </submittedName>
</protein>
<evidence type="ECO:0000313" key="4">
    <source>
        <dbReference type="Proteomes" id="UP000000517"/>
    </source>
</evidence>
<dbReference type="PATRIC" id="fig|59374.8.peg.255"/>
<keyword evidence="3" id="KW-0449">Lipoprotein</keyword>
<keyword evidence="5" id="KW-1185">Reference proteome</keyword>
<dbReference type="STRING" id="59374.FSU_0261"/>
<evidence type="ECO:0000313" key="5">
    <source>
        <dbReference type="Proteomes" id="UP000001497"/>
    </source>
</evidence>
<dbReference type="HOGENOM" id="CLU_1335863_0_0_0"/>
<evidence type="ECO:0000256" key="1">
    <source>
        <dbReference type="SAM" id="SignalP"/>
    </source>
</evidence>
<dbReference type="AlphaFoldDB" id="C9RPP4"/>
<keyword evidence="1" id="KW-0732">Signal</keyword>
<feature type="signal peptide" evidence="1">
    <location>
        <begin position="1"/>
        <end position="22"/>
    </location>
</feature>
<reference evidence="2 5" key="1">
    <citation type="submission" date="2009-10" db="EMBL/GenBank/DDBJ databases">
        <title>Complete sequence of Fibrobacter succinogenes subsp. succinogenes S85.</title>
        <authorList>
            <consortium name="US DOE Joint Genome Institute"/>
            <person name="Lucas S."/>
            <person name="Copeland A."/>
            <person name="Lapidus A."/>
            <person name="Glavina del Rio T."/>
            <person name="Tice H."/>
            <person name="Bruce D."/>
            <person name="Goodwin L."/>
            <person name="Pitluck S."/>
            <person name="Chertkov O."/>
            <person name="Detter J.C."/>
            <person name="Han C."/>
            <person name="Tapia R."/>
            <person name="Larimer F."/>
            <person name="Land M."/>
            <person name="Hauser L."/>
            <person name="Kyrpides N."/>
            <person name="Mikhailova N."/>
            <person name="Weimer P.J."/>
            <person name="Stevenson D.M."/>
            <person name="Boyum J."/>
            <person name="Brumm P.I."/>
            <person name="Mead D."/>
        </authorList>
    </citation>
    <scope>NUCLEOTIDE SEQUENCE [LARGE SCALE GENOMIC DNA]</scope>
    <source>
        <strain evidence="5">ATCC 19169 / S85</strain>
        <strain evidence="2">S85</strain>
    </source>
</reference>
<dbReference type="RefSeq" id="WP_014545098.1">
    <property type="nucleotide sequence ID" value="NC_013410.1"/>
</dbReference>
<dbReference type="KEGG" id="fsu:Fisuc_2996"/>
<gene>
    <name evidence="2" type="ordered locus">Fisuc_2996</name>
    <name evidence="3" type="ordered locus">FSU_0261</name>
</gene>
<evidence type="ECO:0000313" key="2">
    <source>
        <dbReference type="EMBL" id="ACX76576.1"/>
    </source>
</evidence>
<organism evidence="3 4">
    <name type="scientific">Fibrobacter succinogenes (strain ATCC 19169 / S85)</name>
    <dbReference type="NCBI Taxonomy" id="59374"/>
    <lineage>
        <taxon>Bacteria</taxon>
        <taxon>Pseudomonadati</taxon>
        <taxon>Fibrobacterota</taxon>
        <taxon>Fibrobacteria</taxon>
        <taxon>Fibrobacterales</taxon>
        <taxon>Fibrobacteraceae</taxon>
        <taxon>Fibrobacter</taxon>
    </lineage>
</organism>
<dbReference type="EMBL" id="CP002158">
    <property type="protein sequence ID" value="ADL25369.1"/>
    <property type="molecule type" value="Genomic_DNA"/>
</dbReference>
<accession>C9RPP4</accession>
<dbReference type="OrthoDB" id="9814941at2"/>
<dbReference type="Proteomes" id="UP000001497">
    <property type="component" value="Chromosome"/>
</dbReference>
<dbReference type="KEGG" id="fsc:FSU_0261"/>
<sequence>MMKYLKSIFTFLVVLTALFWSGCTTDYEIEKEVHNWSFVGLDNDSTAVVKVVLEQWGTSHDHHLMGWDDDFHNTTDLKYYSVNINSYKISERLNGDRKMLPEQDSTEEYRIKAEKIVDYSWTCAIILQDKKKKNLDTLEIDYCPKENSAETPKFVGRYLKINNCFYKIEKGKFPIQKPEFCFDHTDYSVKFTHTDGKFIMYGGEP</sequence>
<reference evidence="4" key="2">
    <citation type="submission" date="2010-08" db="EMBL/GenBank/DDBJ databases">
        <title>Complete sequence of Fibrobacter succinogenes subsp. succinogenes S85.</title>
        <authorList>
            <person name="Durkin A.S."/>
            <person name="Nelson K.E."/>
            <person name="Morrison M."/>
            <person name="Forsberg C.W."/>
            <person name="Wilson D.B."/>
            <person name="Russell J.B."/>
            <person name="Cann I.K.O."/>
            <person name="Mackie R.I."/>
            <person name="White B.A."/>
        </authorList>
    </citation>
    <scope>NUCLEOTIDE SEQUENCE [LARGE SCALE GENOMIC DNA]</scope>
    <source>
        <strain evidence="4">ATCC 19169 / S85</strain>
    </source>
</reference>
<dbReference type="EMBL" id="CP001792">
    <property type="protein sequence ID" value="ACX76576.1"/>
    <property type="molecule type" value="Genomic_DNA"/>
</dbReference>
<reference evidence="3" key="3">
    <citation type="submission" date="2010-08" db="EMBL/GenBank/DDBJ databases">
        <authorList>
            <person name="Durkin A.S."/>
            <person name="Nelson K.E."/>
            <person name="Morrison M."/>
            <person name="Forsberg C.W."/>
            <person name="Wilson D.B."/>
            <person name="Russell J.B."/>
            <person name="Cann I.K.O."/>
            <person name="Mackie R.I."/>
            <person name="White B.A."/>
        </authorList>
    </citation>
    <scope>NUCLEOTIDE SEQUENCE</scope>
    <source>
        <strain evidence="3">S85</strain>
    </source>
</reference>